<protein>
    <recommendedName>
        <fullName evidence="1">NTP pyrophosphohydrolase MazG-like domain-containing protein</fullName>
    </recommendedName>
</protein>
<proteinExistence type="predicted"/>
<organism evidence="2">
    <name type="scientific">marine metagenome</name>
    <dbReference type="NCBI Taxonomy" id="408172"/>
    <lineage>
        <taxon>unclassified sequences</taxon>
        <taxon>metagenomes</taxon>
        <taxon>ecological metagenomes</taxon>
    </lineage>
</organism>
<name>A0A383CP04_9ZZZZ</name>
<dbReference type="PANTHER" id="PTHR30522:SF0">
    <property type="entry name" value="NUCLEOSIDE TRIPHOSPHATE PYROPHOSPHOHYDROLASE"/>
    <property type="match status" value="1"/>
</dbReference>
<dbReference type="Gene3D" id="1.10.287.1080">
    <property type="entry name" value="MazG-like"/>
    <property type="match status" value="1"/>
</dbReference>
<dbReference type="Pfam" id="PF03819">
    <property type="entry name" value="MazG"/>
    <property type="match status" value="1"/>
</dbReference>
<dbReference type="GO" id="GO:0006203">
    <property type="term" value="P:dGTP catabolic process"/>
    <property type="evidence" value="ECO:0007669"/>
    <property type="project" value="TreeGrafter"/>
</dbReference>
<dbReference type="InterPro" id="IPR011551">
    <property type="entry name" value="NTP_PyrPHydrolase_MazG"/>
</dbReference>
<accession>A0A383CP04</accession>
<dbReference type="EMBL" id="UINC01210566">
    <property type="protein sequence ID" value="SVE34087.1"/>
    <property type="molecule type" value="Genomic_DNA"/>
</dbReference>
<reference evidence="2" key="1">
    <citation type="submission" date="2018-05" db="EMBL/GenBank/DDBJ databases">
        <authorList>
            <person name="Lanie J.A."/>
            <person name="Ng W.-L."/>
            <person name="Kazmierczak K.M."/>
            <person name="Andrzejewski T.M."/>
            <person name="Davidsen T.M."/>
            <person name="Wayne K.J."/>
            <person name="Tettelin H."/>
            <person name="Glass J.I."/>
            <person name="Rusch D."/>
            <person name="Podicherti R."/>
            <person name="Tsui H.-C.T."/>
            <person name="Winkler M.E."/>
        </authorList>
    </citation>
    <scope>NUCLEOTIDE SEQUENCE</scope>
</reference>
<dbReference type="GO" id="GO:0046052">
    <property type="term" value="P:UTP catabolic process"/>
    <property type="evidence" value="ECO:0007669"/>
    <property type="project" value="TreeGrafter"/>
</dbReference>
<dbReference type="GO" id="GO:0046081">
    <property type="term" value="P:dUTP catabolic process"/>
    <property type="evidence" value="ECO:0007669"/>
    <property type="project" value="TreeGrafter"/>
</dbReference>
<dbReference type="PANTHER" id="PTHR30522">
    <property type="entry name" value="NUCLEOSIDE TRIPHOSPHATE PYROPHOSPHOHYDROLASE"/>
    <property type="match status" value="1"/>
</dbReference>
<dbReference type="SUPFAM" id="SSF101386">
    <property type="entry name" value="all-alpha NTP pyrophosphatases"/>
    <property type="match status" value="1"/>
</dbReference>
<gene>
    <name evidence="2" type="ORF">METZ01_LOCUS486941</name>
</gene>
<dbReference type="GO" id="GO:0047429">
    <property type="term" value="F:nucleoside triphosphate diphosphatase activity"/>
    <property type="evidence" value="ECO:0007669"/>
    <property type="project" value="TreeGrafter"/>
</dbReference>
<feature type="domain" description="NTP pyrophosphohydrolase MazG-like" evidence="1">
    <location>
        <begin position="41"/>
        <end position="66"/>
    </location>
</feature>
<dbReference type="GO" id="GO:0046076">
    <property type="term" value="P:dTTP catabolic process"/>
    <property type="evidence" value="ECO:0007669"/>
    <property type="project" value="TreeGrafter"/>
</dbReference>
<dbReference type="GO" id="GO:0046061">
    <property type="term" value="P:dATP catabolic process"/>
    <property type="evidence" value="ECO:0007669"/>
    <property type="project" value="TreeGrafter"/>
</dbReference>
<dbReference type="InterPro" id="IPR004518">
    <property type="entry name" value="MazG-like_dom"/>
</dbReference>
<dbReference type="GO" id="GO:0046047">
    <property type="term" value="P:TTP catabolic process"/>
    <property type="evidence" value="ECO:0007669"/>
    <property type="project" value="TreeGrafter"/>
</dbReference>
<dbReference type="AlphaFoldDB" id="A0A383CP04"/>
<sequence>MESLLILQSGQAQSAGEAFAELVDTVEILRNPGGCPWDAEQTHASLRPNLLEETYETLDAIDSGDPAS</sequence>
<evidence type="ECO:0000313" key="2">
    <source>
        <dbReference type="EMBL" id="SVE34087.1"/>
    </source>
</evidence>
<evidence type="ECO:0000259" key="1">
    <source>
        <dbReference type="Pfam" id="PF03819"/>
    </source>
</evidence>
<feature type="non-terminal residue" evidence="2">
    <location>
        <position position="68"/>
    </location>
</feature>